<feature type="transmembrane region" description="Helical" evidence="9">
    <location>
        <begin position="293"/>
        <end position="314"/>
    </location>
</feature>
<dbReference type="Gene3D" id="1.20.1740.10">
    <property type="entry name" value="Amino acid/polyamine transporter I"/>
    <property type="match status" value="1"/>
</dbReference>
<keyword evidence="3" id="KW-0813">Transport</keyword>
<keyword evidence="4 9" id="KW-0812">Transmembrane</keyword>
<gene>
    <name evidence="11" type="ordered locus">RHA1_ro00344</name>
</gene>
<feature type="transmembrane region" description="Helical" evidence="9">
    <location>
        <begin position="251"/>
        <end position="272"/>
    </location>
</feature>
<evidence type="ECO:0000256" key="6">
    <source>
        <dbReference type="ARBA" id="ARBA00022989"/>
    </source>
</evidence>
<feature type="transmembrane region" description="Helical" evidence="9">
    <location>
        <begin position="100"/>
        <end position="119"/>
    </location>
</feature>
<evidence type="ECO:0000313" key="11">
    <source>
        <dbReference type="EMBL" id="ABG92180.1"/>
    </source>
</evidence>
<proteinExistence type="inferred from homology"/>
<dbReference type="Proteomes" id="UP000008710">
    <property type="component" value="Chromosome"/>
</dbReference>
<feature type="transmembrane region" description="Helical" evidence="9">
    <location>
        <begin position="339"/>
        <end position="359"/>
    </location>
</feature>
<evidence type="ECO:0000256" key="3">
    <source>
        <dbReference type="ARBA" id="ARBA00022448"/>
    </source>
</evidence>
<feature type="domain" description="Amino acid permease/ SLC12A" evidence="10">
    <location>
        <begin position="72"/>
        <end position="487"/>
    </location>
</feature>
<dbReference type="AlphaFoldDB" id="Q0SJV6"/>
<feature type="transmembrane region" description="Helical" evidence="9">
    <location>
        <begin position="140"/>
        <end position="165"/>
    </location>
</feature>
<comment type="similarity">
    <text evidence="2">Belongs to the amino acid-polyamine-organocation (APC) superfamily. Amino acid transporter (AAT) (TC 2.A.3.1) family.</text>
</comment>
<evidence type="ECO:0000256" key="2">
    <source>
        <dbReference type="ARBA" id="ARBA00008583"/>
    </source>
</evidence>
<comment type="subcellular location">
    <subcellularLocation>
        <location evidence="1">Membrane</location>
        <topology evidence="1">Multi-pass membrane protein</topology>
    </subcellularLocation>
</comment>
<dbReference type="HOGENOM" id="CLU_007946_9_3_11"/>
<evidence type="ECO:0000256" key="5">
    <source>
        <dbReference type="ARBA" id="ARBA00022970"/>
    </source>
</evidence>
<accession>Q0SJV6</accession>
<evidence type="ECO:0000256" key="8">
    <source>
        <dbReference type="SAM" id="MobiDB-lite"/>
    </source>
</evidence>
<dbReference type="InterPro" id="IPR004840">
    <property type="entry name" value="Amino_acid_permease_CS"/>
</dbReference>
<evidence type="ECO:0000313" key="12">
    <source>
        <dbReference type="Proteomes" id="UP000008710"/>
    </source>
</evidence>
<dbReference type="KEGG" id="rha:RHA1_ro00344"/>
<dbReference type="PIRSF" id="PIRSF006060">
    <property type="entry name" value="AA_transporter"/>
    <property type="match status" value="1"/>
</dbReference>
<dbReference type="FunFam" id="1.20.1740.10:FF:000001">
    <property type="entry name" value="Amino acid permease"/>
    <property type="match status" value="1"/>
</dbReference>
<dbReference type="GO" id="GO:0006865">
    <property type="term" value="P:amino acid transport"/>
    <property type="evidence" value="ECO:0007669"/>
    <property type="project" value="UniProtKB-KW"/>
</dbReference>
<evidence type="ECO:0000256" key="9">
    <source>
        <dbReference type="SAM" id="Phobius"/>
    </source>
</evidence>
<dbReference type="GO" id="GO:0016020">
    <property type="term" value="C:membrane"/>
    <property type="evidence" value="ECO:0007669"/>
    <property type="project" value="UniProtKB-SubCell"/>
</dbReference>
<dbReference type="GO" id="GO:0055085">
    <property type="term" value="P:transmembrane transport"/>
    <property type="evidence" value="ECO:0007669"/>
    <property type="project" value="InterPro"/>
</dbReference>
<feature type="transmembrane region" description="Helical" evidence="9">
    <location>
        <begin position="388"/>
        <end position="405"/>
    </location>
</feature>
<keyword evidence="5" id="KW-0029">Amino-acid transport</keyword>
<evidence type="ECO:0000256" key="4">
    <source>
        <dbReference type="ARBA" id="ARBA00022692"/>
    </source>
</evidence>
<reference evidence="12" key="1">
    <citation type="journal article" date="2006" name="Proc. Natl. Acad. Sci. U.S.A.">
        <title>The complete genome of Rhodococcus sp. RHA1 provides insights into a catabolic powerhouse.</title>
        <authorList>
            <person name="McLeod M.P."/>
            <person name="Warren R.L."/>
            <person name="Hsiao W.W.L."/>
            <person name="Araki N."/>
            <person name="Myhre M."/>
            <person name="Fernandes C."/>
            <person name="Miyazawa D."/>
            <person name="Wong W."/>
            <person name="Lillquist A.L."/>
            <person name="Wang D."/>
            <person name="Dosanjh M."/>
            <person name="Hara H."/>
            <person name="Petrescu A."/>
            <person name="Morin R.D."/>
            <person name="Yang G."/>
            <person name="Stott J.M."/>
            <person name="Schein J.E."/>
            <person name="Shin H."/>
            <person name="Smailus D."/>
            <person name="Siddiqui A.S."/>
            <person name="Marra M.A."/>
            <person name="Jones S.J.M."/>
            <person name="Holt R."/>
            <person name="Brinkman F.S.L."/>
            <person name="Miyauchi K."/>
            <person name="Fukuda M."/>
            <person name="Davies J.E."/>
            <person name="Mohn W.W."/>
            <person name="Eltis L.D."/>
        </authorList>
    </citation>
    <scope>NUCLEOTIDE SEQUENCE [LARGE SCALE GENOMIC DNA]</scope>
    <source>
        <strain evidence="12">RHA1</strain>
    </source>
</reference>
<dbReference type="EMBL" id="CP000431">
    <property type="protein sequence ID" value="ABG92180.1"/>
    <property type="molecule type" value="Genomic_DNA"/>
</dbReference>
<protein>
    <submittedName>
        <fullName evidence="11">Amino acid/polyamine transporter</fullName>
    </submittedName>
</protein>
<dbReference type="PANTHER" id="PTHR43495:SF5">
    <property type="entry name" value="GAMMA-AMINOBUTYRIC ACID PERMEASE"/>
    <property type="match status" value="1"/>
</dbReference>
<feature type="transmembrane region" description="Helical" evidence="9">
    <location>
        <begin position="411"/>
        <end position="431"/>
    </location>
</feature>
<feature type="transmembrane region" description="Helical" evidence="9">
    <location>
        <begin position="73"/>
        <end position="94"/>
    </location>
</feature>
<dbReference type="PROSITE" id="PS00218">
    <property type="entry name" value="AMINO_ACID_PERMEASE_1"/>
    <property type="match status" value="1"/>
</dbReference>
<evidence type="ECO:0000259" key="10">
    <source>
        <dbReference type="Pfam" id="PF00324"/>
    </source>
</evidence>
<dbReference type="Pfam" id="PF00324">
    <property type="entry name" value="AA_permease"/>
    <property type="match status" value="1"/>
</dbReference>
<dbReference type="PANTHER" id="PTHR43495">
    <property type="entry name" value="GABA PERMEASE"/>
    <property type="match status" value="1"/>
</dbReference>
<evidence type="ECO:0000256" key="1">
    <source>
        <dbReference type="ARBA" id="ARBA00004141"/>
    </source>
</evidence>
<keyword evidence="7 9" id="KW-0472">Membrane</keyword>
<dbReference type="InterPro" id="IPR004841">
    <property type="entry name" value="AA-permease/SLC12A_dom"/>
</dbReference>
<feature type="transmembrane region" description="Helical" evidence="9">
    <location>
        <begin position="452"/>
        <end position="476"/>
    </location>
</feature>
<feature type="transmembrane region" description="Helical" evidence="9">
    <location>
        <begin position="177"/>
        <end position="195"/>
    </location>
</feature>
<organism evidence="11 12">
    <name type="scientific">Rhodococcus jostii (strain RHA1)</name>
    <dbReference type="NCBI Taxonomy" id="101510"/>
    <lineage>
        <taxon>Bacteria</taxon>
        <taxon>Bacillati</taxon>
        <taxon>Actinomycetota</taxon>
        <taxon>Actinomycetes</taxon>
        <taxon>Mycobacteriales</taxon>
        <taxon>Nocardiaceae</taxon>
        <taxon>Rhodococcus</taxon>
    </lineage>
</organism>
<keyword evidence="6 9" id="KW-1133">Transmembrane helix</keyword>
<sequence>MITHERKFAISPGPGPHFRPRPVTVSRRPITPATTGAQLALSISCPTRPLERLMSTLEQPPETLQKSLKQRHLTMIAIGGVIGAGLFVGSSALLHTSGPAAFVSYAITGVVIVLVMRMLGEMATTNPSTGSFAGYARKAFGGWAGFTTGWLYWFFWVVAVGAEAVIGGKLLQRWIDLPSWVMAVVLLLAMVATNLRSVRNFGEFEYWFAGIKVAAILLFLGLGAAYVFGLWPSHSADFSNLTDHGGFTPNGWTVILSGVVVAVFSMVGPEIATIAAAESAEPEKAVAKATNSVIARIGFFYIGSVLLLAIIVPWTDVKVGQSPFVDALTHMGIPGGPDIMNAVVLVAVLSCLNSGLYTSSRMLFTLAHKGDAPQSIARLDKHGVPRNSLLLATLVGFACIGLDYLSPDTVFAFLLNASGATILMVYLMIAMSQIKLRGLMTREEVAQLRLKMWLFPYLSILAAGGILAVLVSMFYVESSRSQLSLSVGALIATLIAYRLRRRINPQNPLANNISAPAPGPITKPASK</sequence>
<dbReference type="eggNOG" id="COG1113">
    <property type="taxonomic scope" value="Bacteria"/>
</dbReference>
<evidence type="ECO:0000256" key="7">
    <source>
        <dbReference type="ARBA" id="ARBA00023136"/>
    </source>
</evidence>
<feature type="transmembrane region" description="Helical" evidence="9">
    <location>
        <begin position="207"/>
        <end position="231"/>
    </location>
</feature>
<feature type="transmembrane region" description="Helical" evidence="9">
    <location>
        <begin position="482"/>
        <end position="499"/>
    </location>
</feature>
<feature type="region of interest" description="Disordered" evidence="8">
    <location>
        <begin position="1"/>
        <end position="24"/>
    </location>
</feature>
<name>Q0SJV6_RHOJR</name>